<dbReference type="AlphaFoldDB" id="A0A7J6XFA8"/>
<proteinExistence type="inferred from homology"/>
<feature type="domain" description="Ubiquitin-like protease family profile" evidence="4">
    <location>
        <begin position="12"/>
        <end position="63"/>
    </location>
</feature>
<comment type="similarity">
    <text evidence="1">Belongs to the peptidase C48 family.</text>
</comment>
<dbReference type="GO" id="GO:0008234">
    <property type="term" value="F:cysteine-type peptidase activity"/>
    <property type="evidence" value="ECO:0007669"/>
    <property type="project" value="InterPro"/>
</dbReference>
<evidence type="ECO:0000313" key="6">
    <source>
        <dbReference type="Proteomes" id="UP000554482"/>
    </source>
</evidence>
<evidence type="ECO:0000256" key="2">
    <source>
        <dbReference type="ARBA" id="ARBA00022670"/>
    </source>
</evidence>
<name>A0A7J6XFA8_THATH</name>
<evidence type="ECO:0000313" key="5">
    <source>
        <dbReference type="EMBL" id="KAF5208476.1"/>
    </source>
</evidence>
<dbReference type="OrthoDB" id="1939479at2759"/>
<keyword evidence="2" id="KW-0645">Protease</keyword>
<dbReference type="InterPro" id="IPR038765">
    <property type="entry name" value="Papain-like_cys_pep_sf"/>
</dbReference>
<keyword evidence="3" id="KW-0378">Hydrolase</keyword>
<organism evidence="5 6">
    <name type="scientific">Thalictrum thalictroides</name>
    <name type="common">Rue-anemone</name>
    <name type="synonym">Anemone thalictroides</name>
    <dbReference type="NCBI Taxonomy" id="46969"/>
    <lineage>
        <taxon>Eukaryota</taxon>
        <taxon>Viridiplantae</taxon>
        <taxon>Streptophyta</taxon>
        <taxon>Embryophyta</taxon>
        <taxon>Tracheophyta</taxon>
        <taxon>Spermatophyta</taxon>
        <taxon>Magnoliopsida</taxon>
        <taxon>Ranunculales</taxon>
        <taxon>Ranunculaceae</taxon>
        <taxon>Thalictroideae</taxon>
        <taxon>Thalictrum</taxon>
    </lineage>
</organism>
<protein>
    <recommendedName>
        <fullName evidence="4">Ubiquitin-like protease family profile domain-containing protein</fullName>
    </recommendedName>
</protein>
<dbReference type="SUPFAM" id="SSF54001">
    <property type="entry name" value="Cysteine proteinases"/>
    <property type="match status" value="1"/>
</dbReference>
<comment type="caution">
    <text evidence="5">The sequence shown here is derived from an EMBL/GenBank/DDBJ whole genome shotgun (WGS) entry which is preliminary data.</text>
</comment>
<dbReference type="Gene3D" id="3.40.395.10">
    <property type="entry name" value="Adenoviral Proteinase, Chain A"/>
    <property type="match status" value="1"/>
</dbReference>
<evidence type="ECO:0000256" key="1">
    <source>
        <dbReference type="ARBA" id="ARBA00005234"/>
    </source>
</evidence>
<evidence type="ECO:0000256" key="3">
    <source>
        <dbReference type="ARBA" id="ARBA00022801"/>
    </source>
</evidence>
<sequence>MGMFFIKKGPIKQQQDVPHQGSSVDCSLFVCKFMYNVVSEREMSKVDYTEKMMKRMRAEMTYDLLNEPGLSFNKAAWDQEQTVVKILA</sequence>
<evidence type="ECO:0000259" key="4">
    <source>
        <dbReference type="Pfam" id="PF02902"/>
    </source>
</evidence>
<keyword evidence="6" id="KW-1185">Reference proteome</keyword>
<dbReference type="Pfam" id="PF02902">
    <property type="entry name" value="Peptidase_C48"/>
    <property type="match status" value="1"/>
</dbReference>
<dbReference type="Proteomes" id="UP000554482">
    <property type="component" value="Unassembled WGS sequence"/>
</dbReference>
<accession>A0A7J6XFA8</accession>
<reference evidence="5 6" key="1">
    <citation type="submission" date="2020-06" db="EMBL/GenBank/DDBJ databases">
        <title>Transcriptomic and genomic resources for Thalictrum thalictroides and T. hernandezii: Facilitating candidate gene discovery in an emerging model plant lineage.</title>
        <authorList>
            <person name="Arias T."/>
            <person name="Riano-Pachon D.M."/>
            <person name="Di Stilio V.S."/>
        </authorList>
    </citation>
    <scope>NUCLEOTIDE SEQUENCE [LARGE SCALE GENOMIC DNA]</scope>
    <source>
        <strain evidence="6">cv. WT478/WT964</strain>
        <tissue evidence="5">Leaves</tissue>
    </source>
</reference>
<dbReference type="InterPro" id="IPR003653">
    <property type="entry name" value="Peptidase_C48_C"/>
</dbReference>
<gene>
    <name evidence="5" type="ORF">FRX31_001937</name>
</gene>
<dbReference type="EMBL" id="JABWDY010000002">
    <property type="protein sequence ID" value="KAF5208476.1"/>
    <property type="molecule type" value="Genomic_DNA"/>
</dbReference>
<dbReference type="GO" id="GO:0006508">
    <property type="term" value="P:proteolysis"/>
    <property type="evidence" value="ECO:0007669"/>
    <property type="project" value="UniProtKB-KW"/>
</dbReference>